<evidence type="ECO:0000313" key="3">
    <source>
        <dbReference type="EMBL" id="MBB3107230.1"/>
    </source>
</evidence>
<dbReference type="InterPro" id="IPR025588">
    <property type="entry name" value="YcxB-like_C"/>
</dbReference>
<keyword evidence="1" id="KW-0812">Transmembrane</keyword>
<name>A0A839TDT0_9GAMM</name>
<sequence length="221" mass="25311">MALYPYTLQPVALNLTEAEFHQAQYELFASASPSFGLSSIKMKEWIIMAVTVILALAGLVFLTGYSTIIFWLMLASVVIYLLVRTLGFKWYVKREFEKQVADQEMPDEMRQMKLGVQKHGLVMAMPVNQPDMFNSNQMRGMQMRPGSTQQAVVPWTSIKSWDETDDYIFMMFEMKGQQGSQIVPKRLQAQKFPIDTVRQHLLEVIPAKGLNPENLQPPTKI</sequence>
<dbReference type="AlphaFoldDB" id="A0A839TDT0"/>
<dbReference type="RefSeq" id="WP_183620674.1">
    <property type="nucleotide sequence ID" value="NZ_CAJHAH010000003.1"/>
</dbReference>
<feature type="transmembrane region" description="Helical" evidence="1">
    <location>
        <begin position="68"/>
        <end position="88"/>
    </location>
</feature>
<feature type="transmembrane region" description="Helical" evidence="1">
    <location>
        <begin position="45"/>
        <end position="62"/>
    </location>
</feature>
<keyword evidence="4" id="KW-1185">Reference proteome</keyword>
<keyword evidence="1" id="KW-1133">Transmembrane helix</keyword>
<evidence type="ECO:0000256" key="1">
    <source>
        <dbReference type="SAM" id="Phobius"/>
    </source>
</evidence>
<gene>
    <name evidence="3" type="ORF">FHS24_001747</name>
</gene>
<feature type="domain" description="YcxB-like C-terminal" evidence="2">
    <location>
        <begin position="148"/>
        <end position="201"/>
    </location>
</feature>
<organism evidence="3 4">
    <name type="scientific">Psychrobacter luti</name>
    <dbReference type="NCBI Taxonomy" id="198481"/>
    <lineage>
        <taxon>Bacteria</taxon>
        <taxon>Pseudomonadati</taxon>
        <taxon>Pseudomonadota</taxon>
        <taxon>Gammaproteobacteria</taxon>
        <taxon>Moraxellales</taxon>
        <taxon>Moraxellaceae</taxon>
        <taxon>Psychrobacter</taxon>
    </lineage>
</organism>
<evidence type="ECO:0000313" key="4">
    <source>
        <dbReference type="Proteomes" id="UP000588111"/>
    </source>
</evidence>
<dbReference type="EMBL" id="JACHXL010000003">
    <property type="protein sequence ID" value="MBB3107230.1"/>
    <property type="molecule type" value="Genomic_DNA"/>
</dbReference>
<accession>A0A839TDT0</accession>
<keyword evidence="1" id="KW-0472">Membrane</keyword>
<reference evidence="3 4" key="1">
    <citation type="submission" date="2020-08" db="EMBL/GenBank/DDBJ databases">
        <title>Genomic Encyclopedia of Type Strains, Phase III (KMG-III): the genomes of soil and plant-associated and newly described type strains.</title>
        <authorList>
            <person name="Whitman W."/>
        </authorList>
    </citation>
    <scope>NUCLEOTIDE SEQUENCE [LARGE SCALE GENOMIC DNA]</scope>
    <source>
        <strain evidence="3 4">CECT 5885</strain>
    </source>
</reference>
<comment type="caution">
    <text evidence="3">The sequence shown here is derived from an EMBL/GenBank/DDBJ whole genome shotgun (WGS) entry which is preliminary data.</text>
</comment>
<dbReference type="Pfam" id="PF14317">
    <property type="entry name" value="YcxB"/>
    <property type="match status" value="1"/>
</dbReference>
<proteinExistence type="predicted"/>
<evidence type="ECO:0000259" key="2">
    <source>
        <dbReference type="Pfam" id="PF14317"/>
    </source>
</evidence>
<protein>
    <recommendedName>
        <fullName evidence="2">YcxB-like C-terminal domain-containing protein</fullName>
    </recommendedName>
</protein>
<dbReference type="Proteomes" id="UP000588111">
    <property type="component" value="Unassembled WGS sequence"/>
</dbReference>